<organism evidence="3 4">
    <name type="scientific">Brevibacterium otitidis</name>
    <dbReference type="NCBI Taxonomy" id="53364"/>
    <lineage>
        <taxon>Bacteria</taxon>
        <taxon>Bacillati</taxon>
        <taxon>Actinomycetota</taxon>
        <taxon>Actinomycetes</taxon>
        <taxon>Micrococcales</taxon>
        <taxon>Brevibacteriaceae</taxon>
        <taxon>Brevibacterium</taxon>
    </lineage>
</organism>
<comment type="caution">
    <text evidence="3">The sequence shown here is derived from an EMBL/GenBank/DDBJ whole genome shotgun (WGS) entry which is preliminary data.</text>
</comment>
<dbReference type="Gene3D" id="3.90.1300.10">
    <property type="entry name" value="Amidase signature (AS) domain"/>
    <property type="match status" value="1"/>
</dbReference>
<dbReference type="SUPFAM" id="SSF75304">
    <property type="entry name" value="Amidase signature (AS) enzymes"/>
    <property type="match status" value="1"/>
</dbReference>
<evidence type="ECO:0000313" key="3">
    <source>
        <dbReference type="EMBL" id="MFB9775844.1"/>
    </source>
</evidence>
<evidence type="ECO:0000259" key="2">
    <source>
        <dbReference type="Pfam" id="PF01425"/>
    </source>
</evidence>
<evidence type="ECO:0000256" key="1">
    <source>
        <dbReference type="ARBA" id="ARBA00009199"/>
    </source>
</evidence>
<dbReference type="PANTHER" id="PTHR11895">
    <property type="entry name" value="TRANSAMIDASE"/>
    <property type="match status" value="1"/>
</dbReference>
<gene>
    <name evidence="3" type="ORF">ACFFN1_05380</name>
</gene>
<protein>
    <submittedName>
        <fullName evidence="3">Amidase</fullName>
    </submittedName>
</protein>
<sequence>MTIDAARLHTLTLTEVLAVFRTGDLTPTTYMEACIARIHALDPTYNAVMDIMEEPARQAAAAATEAYRRSSTSAPSAGASAGDLPPLLGIPLLVKEQHDVAGCSATRGSRARAGQVAAADHPFVARLRAAGAIPFARTTTPESSCATFTQTEEWGTSRNPFNLKRTPGGSSGGSGAAVALGYAPLATASDIAGSTRIPAAFCGLPGFKTPFGRTPAVPPLNQDWYRGDHILARTVADTAFATGISCGIHPADHATTPTPQPYLADPEVFSGDLTGLRVGVSPDLGCYAVDPEVAAGLQRAAEALAAAGAEVVEADVALSLEEITAASMSHYGHFIAGNIRRMCDGRIDLLEPYTQLFLQLTEQWAQRIPVIESLVLENRIQTTLATALDAVDVLLTPTSAVASLAADDHHLDGLDGCEFYWQRHMTVPFNIANRLPVMAMPTGVADGSHGGSAHGVPTSVQIVGRAYDDETVFRVAAALESRLPAPVAPAMQD</sequence>
<dbReference type="InterPro" id="IPR000120">
    <property type="entry name" value="Amidase"/>
</dbReference>
<dbReference type="PANTHER" id="PTHR11895:SF7">
    <property type="entry name" value="GLUTAMYL-TRNA(GLN) AMIDOTRANSFERASE SUBUNIT A, MITOCHONDRIAL"/>
    <property type="match status" value="1"/>
</dbReference>
<name>A0ABV5X077_9MICO</name>
<reference evidence="3 4" key="1">
    <citation type="submission" date="2024-09" db="EMBL/GenBank/DDBJ databases">
        <authorList>
            <person name="Sun Q."/>
            <person name="Mori K."/>
        </authorList>
    </citation>
    <scope>NUCLEOTIDE SEQUENCE [LARGE SCALE GENOMIC DNA]</scope>
    <source>
        <strain evidence="3 4">JCM 11683</strain>
    </source>
</reference>
<proteinExistence type="inferred from homology"/>
<keyword evidence="4" id="KW-1185">Reference proteome</keyword>
<dbReference type="EMBL" id="JBHMAU010000038">
    <property type="protein sequence ID" value="MFB9775844.1"/>
    <property type="molecule type" value="Genomic_DNA"/>
</dbReference>
<feature type="domain" description="Amidase" evidence="2">
    <location>
        <begin position="31"/>
        <end position="472"/>
    </location>
</feature>
<dbReference type="Proteomes" id="UP001589707">
    <property type="component" value="Unassembled WGS sequence"/>
</dbReference>
<dbReference type="InterPro" id="IPR023631">
    <property type="entry name" value="Amidase_dom"/>
</dbReference>
<comment type="similarity">
    <text evidence="1">Belongs to the amidase family.</text>
</comment>
<dbReference type="RefSeq" id="WP_376839338.1">
    <property type="nucleotide sequence ID" value="NZ_JBHMAU010000038.1"/>
</dbReference>
<evidence type="ECO:0000313" key="4">
    <source>
        <dbReference type="Proteomes" id="UP001589707"/>
    </source>
</evidence>
<accession>A0ABV5X077</accession>
<dbReference type="InterPro" id="IPR036928">
    <property type="entry name" value="AS_sf"/>
</dbReference>
<dbReference type="Pfam" id="PF01425">
    <property type="entry name" value="Amidase"/>
    <property type="match status" value="1"/>
</dbReference>